<keyword evidence="5" id="KW-0762">Sugar transport</keyword>
<sequence>MLTIKLILLIMLNSSQLQDLISKSLRYLLIIGTIAPLTSLEARPVQATPPSSDAPPKEAIAPIPAESKEYTLGEGDKVRVTVYQVADLSGDFLVLADGTLTLPLIGSVKVEGMTVTEAGQTLAKRYSTYLKRPVVTVSILTPRPLQIAIAGEVNRPGTYTINPEQSQKTPLLTEIIRQAGGVTTVADIGQVQIRRNLKGQEQLIQANLWQLIQKGDKTQDISLRDGDSIVIPTKTTLSVGEVNQLADANFGLDSDREINVTVVGEVYRPGSHRIVPTPNNINNNNNNDLDRGGTRKPARLTQAIQQAGGIKPLADIRQVQVLRYTRDGSQQKIPVDLWSLLDKGDMTGDIFLQEGDTVIIPTATEISAKESETLASASFAPKTINVKVVGEVVKPGTIEVPPNTPLNQAILTAGDFDKRRANQSTVELIRLNPNGTVTKTSINIDFSQGINEKTNPILRNNDVVVVHRNGLASATDTLGTVLSPFTGLTGLFNGFFNLFR</sequence>
<dbReference type="Pfam" id="PF22461">
    <property type="entry name" value="SLBB_2"/>
    <property type="match status" value="1"/>
</dbReference>
<evidence type="ECO:0000259" key="16">
    <source>
        <dbReference type="Pfam" id="PF10531"/>
    </source>
</evidence>
<dbReference type="InterPro" id="IPR049712">
    <property type="entry name" value="Poly_export"/>
</dbReference>
<evidence type="ECO:0000256" key="10">
    <source>
        <dbReference type="ARBA" id="ARBA00023114"/>
    </source>
</evidence>
<dbReference type="GO" id="GO:0015288">
    <property type="term" value="F:porin activity"/>
    <property type="evidence" value="ECO:0007669"/>
    <property type="project" value="UniProtKB-KW"/>
</dbReference>
<keyword evidence="14" id="KW-0449">Lipoprotein</keyword>
<evidence type="ECO:0000256" key="1">
    <source>
        <dbReference type="ARBA" id="ARBA00004571"/>
    </source>
</evidence>
<evidence type="ECO:0000256" key="14">
    <source>
        <dbReference type="ARBA" id="ARBA00023288"/>
    </source>
</evidence>
<dbReference type="EMBL" id="CP046973">
    <property type="protein sequence ID" value="QGZ88473.1"/>
    <property type="molecule type" value="Genomic_DNA"/>
</dbReference>
<accession>A0A857CYS6</accession>
<evidence type="ECO:0000256" key="7">
    <source>
        <dbReference type="ARBA" id="ARBA00022729"/>
    </source>
</evidence>
<dbReference type="Gene3D" id="3.10.560.10">
    <property type="entry name" value="Outer membrane lipoprotein wza domain like"/>
    <property type="match status" value="3"/>
</dbReference>
<name>A0A857CYS6_MICAE</name>
<dbReference type="Proteomes" id="UP000438345">
    <property type="component" value="Chromosome"/>
</dbReference>
<feature type="domain" description="Soluble ligand binding" evidence="16">
    <location>
        <begin position="386"/>
        <end position="439"/>
    </location>
</feature>
<feature type="domain" description="SLBB" evidence="17">
    <location>
        <begin position="147"/>
        <end position="230"/>
    </location>
</feature>
<dbReference type="GO" id="GO:0009279">
    <property type="term" value="C:cell outer membrane"/>
    <property type="evidence" value="ECO:0007669"/>
    <property type="project" value="UniProtKB-SubCell"/>
</dbReference>
<keyword evidence="10" id="KW-0626">Porin</keyword>
<keyword evidence="6" id="KW-0812">Transmembrane</keyword>
<comment type="subcellular location">
    <subcellularLocation>
        <location evidence="1">Cell outer membrane</location>
        <topology evidence="1">Multi-pass membrane protein</topology>
    </subcellularLocation>
</comment>
<feature type="domain" description="Polysaccharide export protein N-terminal" evidence="15">
    <location>
        <begin position="65"/>
        <end position="139"/>
    </location>
</feature>
<dbReference type="Pfam" id="PF10531">
    <property type="entry name" value="SLBB"/>
    <property type="match status" value="2"/>
</dbReference>
<reference evidence="18 19" key="1">
    <citation type="submission" date="2019-12" db="EMBL/GenBank/DDBJ databases">
        <title>Complete genome sequence of Microcystis aeruginosa strain FD4.</title>
        <authorList>
            <person name="Urakawa H."/>
        </authorList>
    </citation>
    <scope>NUCLEOTIDE SEQUENCE [LARGE SCALE GENOMIC DNA]</scope>
    <source>
        <strain evidence="18 19">FD4</strain>
    </source>
</reference>
<feature type="domain" description="Soluble ligand binding" evidence="16">
    <location>
        <begin position="296"/>
        <end position="333"/>
    </location>
</feature>
<evidence type="ECO:0000259" key="17">
    <source>
        <dbReference type="Pfam" id="PF22461"/>
    </source>
</evidence>
<organism evidence="18 19">
    <name type="scientific">Microcystis aeruginosa FD4</name>
    <dbReference type="NCBI Taxonomy" id="2686288"/>
    <lineage>
        <taxon>Bacteria</taxon>
        <taxon>Bacillati</taxon>
        <taxon>Cyanobacteriota</taxon>
        <taxon>Cyanophyceae</taxon>
        <taxon>Oscillatoriophycideae</taxon>
        <taxon>Chroococcales</taxon>
        <taxon>Microcystaceae</taxon>
        <taxon>Microcystis</taxon>
    </lineage>
</organism>
<evidence type="ECO:0000256" key="8">
    <source>
        <dbReference type="ARBA" id="ARBA00023047"/>
    </source>
</evidence>
<evidence type="ECO:0000256" key="12">
    <source>
        <dbReference type="ARBA" id="ARBA00023139"/>
    </source>
</evidence>
<keyword evidence="8" id="KW-0625">Polysaccharide transport</keyword>
<dbReference type="RefSeq" id="WP_158198609.1">
    <property type="nucleotide sequence ID" value="NZ_CP046973.1"/>
</dbReference>
<keyword evidence="3" id="KW-0813">Transport</keyword>
<dbReference type="GO" id="GO:0046930">
    <property type="term" value="C:pore complex"/>
    <property type="evidence" value="ECO:0007669"/>
    <property type="project" value="UniProtKB-KW"/>
</dbReference>
<evidence type="ECO:0000256" key="5">
    <source>
        <dbReference type="ARBA" id="ARBA00022597"/>
    </source>
</evidence>
<keyword evidence="12" id="KW-0564">Palmitate</keyword>
<keyword evidence="7" id="KW-0732">Signal</keyword>
<proteinExistence type="inferred from homology"/>
<evidence type="ECO:0000313" key="19">
    <source>
        <dbReference type="Proteomes" id="UP000438345"/>
    </source>
</evidence>
<protein>
    <submittedName>
        <fullName evidence="18">Sugar ABC transporter substrate-binding protein</fullName>
    </submittedName>
</protein>
<dbReference type="InterPro" id="IPR054765">
    <property type="entry name" value="SLBB_dom"/>
</dbReference>
<dbReference type="GO" id="GO:0015159">
    <property type="term" value="F:polysaccharide transmembrane transporter activity"/>
    <property type="evidence" value="ECO:0007669"/>
    <property type="project" value="InterPro"/>
</dbReference>
<evidence type="ECO:0000256" key="13">
    <source>
        <dbReference type="ARBA" id="ARBA00023237"/>
    </source>
</evidence>
<dbReference type="Pfam" id="PF02563">
    <property type="entry name" value="Poly_export"/>
    <property type="match status" value="1"/>
</dbReference>
<dbReference type="GO" id="GO:0006811">
    <property type="term" value="P:monoatomic ion transport"/>
    <property type="evidence" value="ECO:0007669"/>
    <property type="project" value="UniProtKB-KW"/>
</dbReference>
<dbReference type="InterPro" id="IPR019554">
    <property type="entry name" value="Soluble_ligand-bd"/>
</dbReference>
<evidence type="ECO:0000256" key="4">
    <source>
        <dbReference type="ARBA" id="ARBA00022452"/>
    </source>
</evidence>
<keyword evidence="9" id="KW-0406">Ion transport</keyword>
<evidence type="ECO:0000256" key="11">
    <source>
        <dbReference type="ARBA" id="ARBA00023136"/>
    </source>
</evidence>
<evidence type="ECO:0000313" key="18">
    <source>
        <dbReference type="EMBL" id="QGZ88473.1"/>
    </source>
</evidence>
<keyword evidence="13" id="KW-0998">Cell outer membrane</keyword>
<dbReference type="InterPro" id="IPR003715">
    <property type="entry name" value="Poly_export_N"/>
</dbReference>
<dbReference type="Gene3D" id="3.30.1950.10">
    <property type="entry name" value="wza like domain"/>
    <property type="match status" value="1"/>
</dbReference>
<evidence type="ECO:0000256" key="3">
    <source>
        <dbReference type="ARBA" id="ARBA00022448"/>
    </source>
</evidence>
<keyword evidence="11" id="KW-0472">Membrane</keyword>
<evidence type="ECO:0000256" key="9">
    <source>
        <dbReference type="ARBA" id="ARBA00023065"/>
    </source>
</evidence>
<evidence type="ECO:0000256" key="2">
    <source>
        <dbReference type="ARBA" id="ARBA00009450"/>
    </source>
</evidence>
<evidence type="ECO:0000256" key="6">
    <source>
        <dbReference type="ARBA" id="ARBA00022692"/>
    </source>
</evidence>
<gene>
    <name evidence="18" type="ORF">GQR42_01295</name>
</gene>
<keyword evidence="4" id="KW-1134">Transmembrane beta strand</keyword>
<dbReference type="AlphaFoldDB" id="A0A857CYS6"/>
<dbReference type="PANTHER" id="PTHR33619:SF3">
    <property type="entry name" value="POLYSACCHARIDE EXPORT PROTEIN GFCE-RELATED"/>
    <property type="match status" value="1"/>
</dbReference>
<comment type="similarity">
    <text evidence="2">Belongs to the BexD/CtrA/VexA family.</text>
</comment>
<evidence type="ECO:0000259" key="15">
    <source>
        <dbReference type="Pfam" id="PF02563"/>
    </source>
</evidence>
<dbReference type="PANTHER" id="PTHR33619">
    <property type="entry name" value="POLYSACCHARIDE EXPORT PROTEIN GFCE-RELATED"/>
    <property type="match status" value="1"/>
</dbReference>